<feature type="transmembrane region" description="Helical" evidence="1">
    <location>
        <begin position="187"/>
        <end position="212"/>
    </location>
</feature>
<keyword evidence="1" id="KW-1133">Transmembrane helix</keyword>
<dbReference type="RefSeq" id="WP_083173370.1">
    <property type="nucleotide sequence ID" value="NZ_AP022619.1"/>
</dbReference>
<organism evidence="2 3">
    <name type="scientific">Mycobacterium paraseoulense</name>
    <dbReference type="NCBI Taxonomy" id="590652"/>
    <lineage>
        <taxon>Bacteria</taxon>
        <taxon>Bacillati</taxon>
        <taxon>Actinomycetota</taxon>
        <taxon>Actinomycetes</taxon>
        <taxon>Mycobacteriales</taxon>
        <taxon>Mycobacteriaceae</taxon>
        <taxon>Mycobacterium</taxon>
    </lineage>
</organism>
<feature type="transmembrane region" description="Helical" evidence="1">
    <location>
        <begin position="158"/>
        <end position="180"/>
    </location>
</feature>
<dbReference type="STRING" id="590652.BST39_18295"/>
<protein>
    <recommendedName>
        <fullName evidence="4">ABC transporter permease</fullName>
    </recommendedName>
</protein>
<feature type="transmembrane region" description="Helical" evidence="1">
    <location>
        <begin position="302"/>
        <end position="327"/>
    </location>
</feature>
<evidence type="ECO:0000313" key="3">
    <source>
        <dbReference type="Proteomes" id="UP000192513"/>
    </source>
</evidence>
<keyword evidence="1" id="KW-0812">Transmembrane</keyword>
<evidence type="ECO:0008006" key="4">
    <source>
        <dbReference type="Google" id="ProtNLM"/>
    </source>
</evidence>
<evidence type="ECO:0000256" key="1">
    <source>
        <dbReference type="SAM" id="Phobius"/>
    </source>
</evidence>
<keyword evidence="1" id="KW-0472">Membrane</keyword>
<name>A0A1X0I7M8_9MYCO</name>
<dbReference type="Proteomes" id="UP000192513">
    <property type="component" value="Unassembled WGS sequence"/>
</dbReference>
<evidence type="ECO:0000313" key="2">
    <source>
        <dbReference type="EMBL" id="ORB37991.1"/>
    </source>
</evidence>
<dbReference type="EMBL" id="MVIE01000024">
    <property type="protein sequence ID" value="ORB37991.1"/>
    <property type="molecule type" value="Genomic_DNA"/>
</dbReference>
<feature type="transmembrane region" description="Helical" evidence="1">
    <location>
        <begin position="218"/>
        <end position="240"/>
    </location>
</feature>
<accession>A0A1X0I7M8</accession>
<dbReference type="OrthoDB" id="2151407at2"/>
<comment type="caution">
    <text evidence="2">The sequence shown here is derived from an EMBL/GenBank/DDBJ whole genome shotgun (WGS) entry which is preliminary data.</text>
</comment>
<reference evidence="2 3" key="1">
    <citation type="submission" date="2017-02" db="EMBL/GenBank/DDBJ databases">
        <title>The new phylogeny of genus Mycobacterium.</title>
        <authorList>
            <person name="Tortoli E."/>
            <person name="Trovato A."/>
            <person name="Cirillo D.M."/>
        </authorList>
    </citation>
    <scope>NUCLEOTIDE SEQUENCE [LARGE SCALE GENOMIC DNA]</scope>
    <source>
        <strain evidence="2 3">DSM 45000</strain>
    </source>
</reference>
<gene>
    <name evidence="2" type="ORF">BST39_18295</name>
</gene>
<dbReference type="AlphaFoldDB" id="A0A1X0I7M8"/>
<sequence length="330" mass="33226">MITQSLPQHGRPARPRPALPLFRATGLVAAMTVAIAVICIAFALPAARSKPHHIPIGVVGPGLVTGLISSQLDTVAPGGFAVTTYPDEAALRSAIRNRDGYGGLVVTPNGPTLLLASGASPTVAQLLTQIGDRVAQRTGAPLRTEDLAPLPADDPRGAGLAASALPITLAGILPAIVLLLAFPRRPWLNCAVVTAFSVSVAVTIAVLLRYVLGSVDQNFWGVAAGLTLGTLAMALPTLALGSLFGRAGLSGAVAVAMLLGNPLSGLMSAPEMLPSGWGALGQLLPQGANATLLRSTAYFSGAGATTAGLVLCCWVAAAAVLIGIAGARRA</sequence>
<keyword evidence="3" id="KW-1185">Reference proteome</keyword>
<feature type="transmembrane region" description="Helical" evidence="1">
    <location>
        <begin position="247"/>
        <end position="267"/>
    </location>
</feature>
<feature type="transmembrane region" description="Helical" evidence="1">
    <location>
        <begin position="21"/>
        <end position="44"/>
    </location>
</feature>
<proteinExistence type="predicted"/>